<proteinExistence type="predicted"/>
<dbReference type="Proteomes" id="UP000323876">
    <property type="component" value="Unassembled WGS sequence"/>
</dbReference>
<dbReference type="EMBL" id="VXLC01000026">
    <property type="protein sequence ID" value="KAA8883738.1"/>
    <property type="molecule type" value="Genomic_DNA"/>
</dbReference>
<feature type="signal peptide" evidence="1">
    <location>
        <begin position="1"/>
        <end position="22"/>
    </location>
</feature>
<dbReference type="AlphaFoldDB" id="A0A5N0E2T7"/>
<evidence type="ECO:0000313" key="3">
    <source>
        <dbReference type="Proteomes" id="UP000323876"/>
    </source>
</evidence>
<organism evidence="2 3">
    <name type="scientific">Nocardia colli</name>
    <dbReference type="NCBI Taxonomy" id="2545717"/>
    <lineage>
        <taxon>Bacteria</taxon>
        <taxon>Bacillati</taxon>
        <taxon>Actinomycetota</taxon>
        <taxon>Actinomycetes</taxon>
        <taxon>Mycobacteriales</taxon>
        <taxon>Nocardiaceae</taxon>
        <taxon>Nocardia</taxon>
    </lineage>
</organism>
<keyword evidence="3" id="KW-1185">Reference proteome</keyword>
<keyword evidence="1" id="KW-0732">Signal</keyword>
<dbReference type="OrthoDB" id="4381663at2"/>
<gene>
    <name evidence="2" type="ORF">F3087_37360</name>
</gene>
<name>A0A5N0E2T7_9NOCA</name>
<evidence type="ECO:0000313" key="2">
    <source>
        <dbReference type="EMBL" id="KAA8883738.1"/>
    </source>
</evidence>
<accession>A0A5N0E2T7</accession>
<dbReference type="RefSeq" id="WP_150406865.1">
    <property type="nucleotide sequence ID" value="NZ_VXLC01000026.1"/>
</dbReference>
<comment type="caution">
    <text evidence="2">The sequence shown here is derived from an EMBL/GenBank/DDBJ whole genome shotgun (WGS) entry which is preliminary data.</text>
</comment>
<sequence length="149" mass="16178">MAIAVVALMFSALPGFSGTAAADTVRAKQVAGDYAIVNATLDYRDFDGWLNRIKADASPELARRFDAQAPELKKVFIPAKWVSTATLIDAGIRAGHDGIYQVEVLLDVKTITTMEPAGMRSAITYFITVDEHAGWKITDISGADDRQQM</sequence>
<evidence type="ECO:0000256" key="1">
    <source>
        <dbReference type="SAM" id="SignalP"/>
    </source>
</evidence>
<reference evidence="2 3" key="1">
    <citation type="submission" date="2019-09" db="EMBL/GenBank/DDBJ databases">
        <authorList>
            <person name="Wang X."/>
        </authorList>
    </citation>
    <scope>NUCLEOTIDE SEQUENCE [LARGE SCALE GENOMIC DNA]</scope>
    <source>
        <strain evidence="2 3">CICC 11023</strain>
    </source>
</reference>
<protein>
    <submittedName>
        <fullName evidence="2">Uncharacterized protein</fullName>
    </submittedName>
</protein>
<feature type="chain" id="PRO_5024463557" evidence="1">
    <location>
        <begin position="23"/>
        <end position="149"/>
    </location>
</feature>